<keyword evidence="5" id="KW-1185">Reference proteome</keyword>
<organism evidence="4 5">
    <name type="scientific">Larsenimonas suaedae</name>
    <dbReference type="NCBI Taxonomy" id="1851019"/>
    <lineage>
        <taxon>Bacteria</taxon>
        <taxon>Pseudomonadati</taxon>
        <taxon>Pseudomonadota</taxon>
        <taxon>Gammaproteobacteria</taxon>
        <taxon>Oceanospirillales</taxon>
        <taxon>Halomonadaceae</taxon>
        <taxon>Larsenimonas</taxon>
    </lineage>
</organism>
<dbReference type="PROSITE" id="PS51724">
    <property type="entry name" value="SPOR"/>
    <property type="match status" value="1"/>
</dbReference>
<sequence>MARTPSKKSAPQSRKGASSRGAQKKKPITGPLIPGWLWAAFGIVGGFAFAYYLMHDDGSQTTPAKPSEPASVIAKPVDRSAAKNAASSNAAENSGDEEKMPSFDFYTLLPETEVVAPDVKTYRSTPKTPEPEPSKQAQTTQKRTEKPTATLESGQTYLLQAASFQSKKDAQKLADKLKNLGIIIQLTTVTTADNTTWYRVQAGPYKDGNELARAQGLMQTQGITPLVMKQK</sequence>
<comment type="caution">
    <text evidence="4">The sequence shown here is derived from an EMBL/GenBank/DDBJ whole genome shotgun (WGS) entry which is preliminary data.</text>
</comment>
<dbReference type="InterPro" id="IPR052521">
    <property type="entry name" value="Cell_div_SPOR-domain"/>
</dbReference>
<evidence type="ECO:0000313" key="4">
    <source>
        <dbReference type="EMBL" id="MDR5894918.1"/>
    </source>
</evidence>
<feature type="domain" description="SPOR" evidence="3">
    <location>
        <begin position="151"/>
        <end position="230"/>
    </location>
</feature>
<dbReference type="EMBL" id="JARWAO010000001">
    <property type="protein sequence ID" value="MDR5894918.1"/>
    <property type="molecule type" value="Genomic_DNA"/>
</dbReference>
<dbReference type="SUPFAM" id="SSF110997">
    <property type="entry name" value="Sporulation related repeat"/>
    <property type="match status" value="1"/>
</dbReference>
<dbReference type="InterPro" id="IPR007730">
    <property type="entry name" value="SPOR-like_dom"/>
</dbReference>
<evidence type="ECO:0000256" key="1">
    <source>
        <dbReference type="SAM" id="MobiDB-lite"/>
    </source>
</evidence>
<feature type="region of interest" description="Disordered" evidence="1">
    <location>
        <begin position="1"/>
        <end position="32"/>
    </location>
</feature>
<gene>
    <name evidence="4" type="ORF">QC825_02365</name>
</gene>
<evidence type="ECO:0000259" key="3">
    <source>
        <dbReference type="PROSITE" id="PS51724"/>
    </source>
</evidence>
<dbReference type="PANTHER" id="PTHR38687:SF1">
    <property type="entry name" value="CELL DIVISION PROTEIN DEDD"/>
    <property type="match status" value="1"/>
</dbReference>
<name>A0ABU1GSD5_9GAMM</name>
<dbReference type="Pfam" id="PF05036">
    <property type="entry name" value="SPOR"/>
    <property type="match status" value="1"/>
</dbReference>
<dbReference type="PANTHER" id="PTHR38687">
    <property type="entry name" value="CELL DIVISION PROTEIN DEDD-RELATED"/>
    <property type="match status" value="1"/>
</dbReference>
<evidence type="ECO:0000313" key="5">
    <source>
        <dbReference type="Proteomes" id="UP001269375"/>
    </source>
</evidence>
<evidence type="ECO:0000256" key="2">
    <source>
        <dbReference type="SAM" id="Phobius"/>
    </source>
</evidence>
<dbReference type="Gene3D" id="3.30.70.1070">
    <property type="entry name" value="Sporulation related repeat"/>
    <property type="match status" value="1"/>
</dbReference>
<feature type="transmembrane region" description="Helical" evidence="2">
    <location>
        <begin position="35"/>
        <end position="54"/>
    </location>
</feature>
<proteinExistence type="predicted"/>
<dbReference type="Proteomes" id="UP001269375">
    <property type="component" value="Unassembled WGS sequence"/>
</dbReference>
<keyword evidence="2" id="KW-0812">Transmembrane</keyword>
<keyword evidence="2" id="KW-0472">Membrane</keyword>
<protein>
    <submittedName>
        <fullName evidence="4">SPOR domain-containing protein</fullName>
    </submittedName>
</protein>
<dbReference type="InterPro" id="IPR036680">
    <property type="entry name" value="SPOR-like_sf"/>
</dbReference>
<feature type="compositionally biased region" description="Low complexity" evidence="1">
    <location>
        <begin position="82"/>
        <end position="93"/>
    </location>
</feature>
<keyword evidence="2" id="KW-1133">Transmembrane helix</keyword>
<feature type="region of interest" description="Disordered" evidence="1">
    <location>
        <begin position="121"/>
        <end position="149"/>
    </location>
</feature>
<accession>A0ABU1GSD5</accession>
<feature type="compositionally biased region" description="Polar residues" evidence="1">
    <location>
        <begin position="7"/>
        <end position="16"/>
    </location>
</feature>
<dbReference type="RefSeq" id="WP_251592659.1">
    <property type="nucleotide sequence ID" value="NZ_JAMLJI010000002.1"/>
</dbReference>
<feature type="region of interest" description="Disordered" evidence="1">
    <location>
        <begin position="58"/>
        <end position="101"/>
    </location>
</feature>
<reference evidence="4 5" key="1">
    <citation type="submission" date="2023-04" db="EMBL/GenBank/DDBJ databases">
        <title>A long-awaited taxogenomic arrangement of the family Halomonadaceae.</title>
        <authorList>
            <person name="De La Haba R."/>
            <person name="Chuvochina M."/>
            <person name="Wittouck S."/>
            <person name="Arahal D.R."/>
            <person name="Sanchez-Porro C."/>
            <person name="Hugenholtz P."/>
            <person name="Ventosa A."/>
        </authorList>
    </citation>
    <scope>NUCLEOTIDE SEQUENCE [LARGE SCALE GENOMIC DNA]</scope>
    <source>
        <strain evidence="4 5">DSM 22428</strain>
    </source>
</reference>